<accession>A0A8S9I783</accession>
<evidence type="ECO:0000256" key="7">
    <source>
        <dbReference type="RuleBase" id="RU363107"/>
    </source>
</evidence>
<evidence type="ECO:0000256" key="3">
    <source>
        <dbReference type="ARBA" id="ARBA00006483"/>
    </source>
</evidence>
<organism evidence="9 10">
    <name type="scientific">Brassica cretica</name>
    <name type="common">Mustard</name>
    <dbReference type="NCBI Taxonomy" id="69181"/>
    <lineage>
        <taxon>Eukaryota</taxon>
        <taxon>Viridiplantae</taxon>
        <taxon>Streptophyta</taxon>
        <taxon>Embryophyta</taxon>
        <taxon>Tracheophyta</taxon>
        <taxon>Spermatophyta</taxon>
        <taxon>Magnoliopsida</taxon>
        <taxon>eudicotyledons</taxon>
        <taxon>Gunneridae</taxon>
        <taxon>Pentapetalae</taxon>
        <taxon>rosids</taxon>
        <taxon>malvids</taxon>
        <taxon>Brassicales</taxon>
        <taxon>Brassicaceae</taxon>
        <taxon>Brassiceae</taxon>
        <taxon>Brassica</taxon>
    </lineage>
</organism>
<protein>
    <recommendedName>
        <fullName evidence="7">PRA1 family protein</fullName>
    </recommendedName>
</protein>
<evidence type="ECO:0000256" key="8">
    <source>
        <dbReference type="SAM" id="MobiDB-lite"/>
    </source>
</evidence>
<sequence length="212" mass="22750">MLTESPFPHTDTLHRHQCLLRRHSPSPTSKPLNPNPTPSAHSSPASPPPSATASLSAAHGRNSFARPDSLADSFSRIRKNLSYFKVNYSAIISLVLAFSLLSHPFSLLAAWMFLYLFRSSDRPLVVFGRSFSDRETLLGLVLTTVVVVFMTSVGSLLTSALTVGVAIVCLHGTFRVPDDLFLDEQEPAANAGLLSFIGNSTSAAASVVAGRV</sequence>
<dbReference type="Proteomes" id="UP000712281">
    <property type="component" value="Unassembled WGS sequence"/>
</dbReference>
<feature type="compositionally biased region" description="Basic residues" evidence="8">
    <location>
        <begin position="15"/>
        <end position="24"/>
    </location>
</feature>
<dbReference type="EMBL" id="QGKW02001911">
    <property type="protein sequence ID" value="KAF2565438.1"/>
    <property type="molecule type" value="Genomic_DNA"/>
</dbReference>
<feature type="transmembrane region" description="Helical" evidence="7">
    <location>
        <begin position="137"/>
        <end position="170"/>
    </location>
</feature>
<evidence type="ECO:0000256" key="5">
    <source>
        <dbReference type="ARBA" id="ARBA00022989"/>
    </source>
</evidence>
<dbReference type="GO" id="GO:0016192">
    <property type="term" value="P:vesicle-mediated transport"/>
    <property type="evidence" value="ECO:0007669"/>
    <property type="project" value="TreeGrafter"/>
</dbReference>
<evidence type="ECO:0000313" key="9">
    <source>
        <dbReference type="EMBL" id="KAF2565438.1"/>
    </source>
</evidence>
<evidence type="ECO:0000313" key="10">
    <source>
        <dbReference type="Proteomes" id="UP000712281"/>
    </source>
</evidence>
<keyword evidence="6 7" id="KW-0472">Membrane</keyword>
<evidence type="ECO:0000256" key="4">
    <source>
        <dbReference type="ARBA" id="ARBA00022692"/>
    </source>
</evidence>
<keyword evidence="5 7" id="KW-1133">Transmembrane helix</keyword>
<dbReference type="GO" id="GO:0005783">
    <property type="term" value="C:endoplasmic reticulum"/>
    <property type="evidence" value="ECO:0007669"/>
    <property type="project" value="TreeGrafter"/>
</dbReference>
<comment type="caution">
    <text evidence="9">The sequence shown here is derived from an EMBL/GenBank/DDBJ whole genome shotgun (WGS) entry which is preliminary data.</text>
</comment>
<dbReference type="PANTHER" id="PTHR19317">
    <property type="entry name" value="PRENYLATED RAB ACCEPTOR 1-RELATED"/>
    <property type="match status" value="1"/>
</dbReference>
<gene>
    <name evidence="9" type="ORF">F2Q68_00028198</name>
</gene>
<name>A0A8S9I783_BRACR</name>
<keyword evidence="7" id="KW-0813">Transport</keyword>
<dbReference type="InterPro" id="IPR004895">
    <property type="entry name" value="Prenylated_rab_accept_PRA1"/>
</dbReference>
<dbReference type="AlphaFoldDB" id="A0A8S9I783"/>
<dbReference type="PANTHER" id="PTHR19317:SF0">
    <property type="entry name" value="PRENYLATED RAB ACCEPTOR PROTEIN 1"/>
    <property type="match status" value="1"/>
</dbReference>
<reference evidence="9" key="1">
    <citation type="submission" date="2019-12" db="EMBL/GenBank/DDBJ databases">
        <title>Genome sequencing and annotation of Brassica cretica.</title>
        <authorList>
            <person name="Studholme D.J."/>
            <person name="Sarris P.F."/>
        </authorList>
    </citation>
    <scope>NUCLEOTIDE SEQUENCE</scope>
    <source>
        <strain evidence="9">PFS-001/15</strain>
        <tissue evidence="9">Leaf</tissue>
    </source>
</reference>
<comment type="function">
    <text evidence="1 7">May be involved in both secretory and endocytic intracellular trafficking in the endosomal/prevacuolar compartments.</text>
</comment>
<dbReference type="GO" id="GO:0005794">
    <property type="term" value="C:Golgi apparatus"/>
    <property type="evidence" value="ECO:0007669"/>
    <property type="project" value="TreeGrafter"/>
</dbReference>
<feature type="transmembrane region" description="Helical" evidence="7">
    <location>
        <begin position="86"/>
        <end position="117"/>
    </location>
</feature>
<feature type="region of interest" description="Disordered" evidence="8">
    <location>
        <begin position="1"/>
        <end position="58"/>
    </location>
</feature>
<evidence type="ECO:0000256" key="2">
    <source>
        <dbReference type="ARBA" id="ARBA00004127"/>
    </source>
</evidence>
<evidence type="ECO:0000256" key="1">
    <source>
        <dbReference type="ARBA" id="ARBA00002501"/>
    </source>
</evidence>
<keyword evidence="4 7" id="KW-0812">Transmembrane</keyword>
<proteinExistence type="inferred from homology"/>
<dbReference type="Pfam" id="PF03208">
    <property type="entry name" value="PRA1"/>
    <property type="match status" value="1"/>
</dbReference>
<dbReference type="GO" id="GO:0016020">
    <property type="term" value="C:membrane"/>
    <property type="evidence" value="ECO:0007669"/>
    <property type="project" value="UniProtKB-SubCell"/>
</dbReference>
<comment type="subcellular location">
    <subcellularLocation>
        <location evidence="2">Endomembrane system</location>
        <topology evidence="2">Multi-pass membrane protein</topology>
    </subcellularLocation>
    <subcellularLocation>
        <location evidence="7">Membrane</location>
        <topology evidence="7">Multi-pass membrane protein</topology>
    </subcellularLocation>
</comment>
<evidence type="ECO:0000256" key="6">
    <source>
        <dbReference type="ARBA" id="ARBA00023136"/>
    </source>
</evidence>
<comment type="similarity">
    <text evidence="3 7">Belongs to the PRA1 family.</text>
</comment>